<evidence type="ECO:0000256" key="1">
    <source>
        <dbReference type="SAM" id="MobiDB-lite"/>
    </source>
</evidence>
<proteinExistence type="predicted"/>
<dbReference type="AlphaFoldDB" id="A0A921JZ83"/>
<feature type="compositionally biased region" description="Basic and acidic residues" evidence="1">
    <location>
        <begin position="107"/>
        <end position="121"/>
    </location>
</feature>
<dbReference type="Pfam" id="PF06259">
    <property type="entry name" value="Abhydrolase_8"/>
    <property type="match status" value="1"/>
</dbReference>
<dbReference type="InterPro" id="IPR010427">
    <property type="entry name" value="DUF1023"/>
</dbReference>
<comment type="caution">
    <text evidence="3">The sequence shown here is derived from an EMBL/GenBank/DDBJ whole genome shotgun (WGS) entry which is preliminary data.</text>
</comment>
<organism evidence="3 4">
    <name type="scientific">Dietzia timorensis</name>
    <dbReference type="NCBI Taxonomy" id="499555"/>
    <lineage>
        <taxon>Bacteria</taxon>
        <taxon>Bacillati</taxon>
        <taxon>Actinomycetota</taxon>
        <taxon>Actinomycetes</taxon>
        <taxon>Mycobacteriales</taxon>
        <taxon>Dietziaceae</taxon>
        <taxon>Dietzia</taxon>
    </lineage>
</organism>
<name>A0A921JZ83_9ACTN</name>
<dbReference type="Proteomes" id="UP000776650">
    <property type="component" value="Unassembled WGS sequence"/>
</dbReference>
<feature type="domain" description="DUF1023" evidence="2">
    <location>
        <begin position="265"/>
        <end position="438"/>
    </location>
</feature>
<feature type="region of interest" description="Disordered" evidence="1">
    <location>
        <begin position="89"/>
        <end position="121"/>
    </location>
</feature>
<protein>
    <submittedName>
        <fullName evidence="3">Alpha/beta hydrolase family protein</fullName>
    </submittedName>
</protein>
<dbReference type="RefSeq" id="WP_303915521.1">
    <property type="nucleotide sequence ID" value="NZ_DYXM01000271.1"/>
</dbReference>
<sequence>PPPRAEYATARGALFAPGGPLRPLDILSAELTRSCDLLGTAATQAAQSGVIQQEDLERELRGLGRTVRAQSAALHLAATALGELAAHQLRHARTPEEAAADAAEPEAETRDRPVQSAHPARELARAAAPLLASLYDGARPFPPLPAALRELEPTVPGPGEAATAARVAPSAAAPAREALPVHLDLSARDRVIAALGEPEATGNLSGLDWGTRIAANAIAVRRAAQRERLAGRGGTIIIDRLHAMDRLRPDPVSGVPSRRRFVAFDPTGPGRMIELVGDPDAADGLALYVPGTGTNLEMSHVNTEVAEHFVAAGEGRIATLVFLGGNFPQDMWIESGDPVFTLAMAPLLARFSLDVQAYIATLGRGQDADEAARLPVTAIGHSFGGAVVGTAETLGLWADRVMYVASPSAGIDVRSASQWRNRAPSVRRYSITVPGDPIELMQIRNGLRYPGTSSADIMDGVQRLDSGFFDTGEVMYGTRGHGGVFDRSSDAFWQMAEVIVGGEVVPFVGRSIVARGTAAWREFDGRLLHTAISHVRAQLWHGDGDSGTAARDAPIVVAGPGRLVDRKLSPQNQRKVGGTAPSS</sequence>
<feature type="non-terminal residue" evidence="3">
    <location>
        <position position="1"/>
    </location>
</feature>
<reference evidence="3" key="1">
    <citation type="journal article" date="2021" name="PeerJ">
        <title>Extensive microbial diversity within the chicken gut microbiome revealed by metagenomics and culture.</title>
        <authorList>
            <person name="Gilroy R."/>
            <person name="Ravi A."/>
            <person name="Getino M."/>
            <person name="Pursley I."/>
            <person name="Horton D.L."/>
            <person name="Alikhan N.F."/>
            <person name="Baker D."/>
            <person name="Gharbi K."/>
            <person name="Hall N."/>
            <person name="Watson M."/>
            <person name="Adriaenssens E.M."/>
            <person name="Foster-Nyarko E."/>
            <person name="Jarju S."/>
            <person name="Secka A."/>
            <person name="Antonio M."/>
            <person name="Oren A."/>
            <person name="Chaudhuri R.R."/>
            <person name="La Ragione R."/>
            <person name="Hildebrand F."/>
            <person name="Pallen M.J."/>
        </authorList>
    </citation>
    <scope>NUCLEOTIDE SEQUENCE</scope>
    <source>
        <strain evidence="3">ChiGjej1B1-18357</strain>
    </source>
</reference>
<keyword evidence="3" id="KW-0378">Hydrolase</keyword>
<accession>A0A921JZ83</accession>
<dbReference type="GO" id="GO:0016787">
    <property type="term" value="F:hydrolase activity"/>
    <property type="evidence" value="ECO:0007669"/>
    <property type="project" value="UniProtKB-KW"/>
</dbReference>
<gene>
    <name evidence="3" type="ORF">K8V11_13910</name>
</gene>
<evidence type="ECO:0000259" key="2">
    <source>
        <dbReference type="Pfam" id="PF06259"/>
    </source>
</evidence>
<evidence type="ECO:0000313" key="3">
    <source>
        <dbReference type="EMBL" id="HJE92090.1"/>
    </source>
</evidence>
<evidence type="ECO:0000313" key="4">
    <source>
        <dbReference type="Proteomes" id="UP000776650"/>
    </source>
</evidence>
<dbReference type="EMBL" id="DYXM01000271">
    <property type="protein sequence ID" value="HJE92090.1"/>
    <property type="molecule type" value="Genomic_DNA"/>
</dbReference>
<reference evidence="3" key="2">
    <citation type="submission" date="2021-09" db="EMBL/GenBank/DDBJ databases">
        <authorList>
            <person name="Gilroy R."/>
        </authorList>
    </citation>
    <scope>NUCLEOTIDE SEQUENCE</scope>
    <source>
        <strain evidence="3">ChiGjej1B1-18357</strain>
    </source>
</reference>